<dbReference type="Proteomes" id="UP000264217">
    <property type="component" value="Unassembled WGS sequence"/>
</dbReference>
<evidence type="ECO:0000256" key="1">
    <source>
        <dbReference type="SAM" id="Phobius"/>
    </source>
</evidence>
<keyword evidence="1" id="KW-0812">Transmembrane</keyword>
<organism evidence="2 3">
    <name type="scientific">Mucilaginibacter conchicola</name>
    <dbReference type="NCBI Taxonomy" id="2303333"/>
    <lineage>
        <taxon>Bacteria</taxon>
        <taxon>Pseudomonadati</taxon>
        <taxon>Bacteroidota</taxon>
        <taxon>Sphingobacteriia</taxon>
        <taxon>Sphingobacteriales</taxon>
        <taxon>Sphingobacteriaceae</taxon>
        <taxon>Mucilaginibacter</taxon>
    </lineage>
</organism>
<accession>A0A372NW74</accession>
<protein>
    <submittedName>
        <fullName evidence="2">SdpI family protein</fullName>
    </submittedName>
</protein>
<evidence type="ECO:0000313" key="3">
    <source>
        <dbReference type="Proteomes" id="UP000264217"/>
    </source>
</evidence>
<name>A0A372NW74_9SPHI</name>
<feature type="transmembrane region" description="Helical" evidence="1">
    <location>
        <begin position="113"/>
        <end position="135"/>
    </location>
</feature>
<feature type="transmembrane region" description="Helical" evidence="1">
    <location>
        <begin position="26"/>
        <end position="46"/>
    </location>
</feature>
<proteinExistence type="predicted"/>
<gene>
    <name evidence="2" type="ORF">D0C36_16575</name>
</gene>
<sequence length="147" mass="16383">MKMATSFWPPLINLYPMAASSSDIEIANWLIGPQLMGAIFILAALLQKRFPPKNINSLYGYRTPLSMKNQQNWDEANRYSTQLMFKMGLILLVAGIIITPLLAILPISIDAGMLIKVGIMITGALCTIVILLTYTERHLKQTTDKEA</sequence>
<comment type="caution">
    <text evidence="2">The sequence shown here is derived from an EMBL/GenBank/DDBJ whole genome shotgun (WGS) entry which is preliminary data.</text>
</comment>
<reference evidence="2 3" key="1">
    <citation type="submission" date="2018-08" db="EMBL/GenBank/DDBJ databases">
        <title>Mucilaginibacter sp. MYSH2.</title>
        <authorList>
            <person name="Seo T."/>
        </authorList>
    </citation>
    <scope>NUCLEOTIDE SEQUENCE [LARGE SCALE GENOMIC DNA]</scope>
    <source>
        <strain evidence="2 3">MYSH2</strain>
    </source>
</reference>
<keyword evidence="1" id="KW-0472">Membrane</keyword>
<dbReference type="AlphaFoldDB" id="A0A372NW74"/>
<dbReference type="EMBL" id="QWDC01000002">
    <property type="protein sequence ID" value="RFZ92999.1"/>
    <property type="molecule type" value="Genomic_DNA"/>
</dbReference>
<keyword evidence="3" id="KW-1185">Reference proteome</keyword>
<feature type="transmembrane region" description="Helical" evidence="1">
    <location>
        <begin position="87"/>
        <end position="107"/>
    </location>
</feature>
<keyword evidence="1" id="KW-1133">Transmembrane helix</keyword>
<dbReference type="Pfam" id="PF13630">
    <property type="entry name" value="SdpI"/>
    <property type="match status" value="1"/>
</dbReference>
<evidence type="ECO:0000313" key="2">
    <source>
        <dbReference type="EMBL" id="RFZ92999.1"/>
    </source>
</evidence>
<dbReference type="InterPro" id="IPR025962">
    <property type="entry name" value="SdpI/YhfL"/>
</dbReference>